<dbReference type="CDD" id="cd03794">
    <property type="entry name" value="GT4_WbuB-like"/>
    <property type="match status" value="1"/>
</dbReference>
<organism evidence="2 3">
    <name type="scientific">Pseudomonas lalucatii</name>
    <dbReference type="NCBI Taxonomy" id="1424203"/>
    <lineage>
        <taxon>Bacteria</taxon>
        <taxon>Pseudomonadati</taxon>
        <taxon>Pseudomonadota</taxon>
        <taxon>Gammaproteobacteria</taxon>
        <taxon>Pseudomonadales</taxon>
        <taxon>Pseudomonadaceae</taxon>
        <taxon>Pseudomonas</taxon>
    </lineage>
</organism>
<dbReference type="Gene3D" id="3.40.50.2000">
    <property type="entry name" value="Glycogen Phosphorylase B"/>
    <property type="match status" value="2"/>
</dbReference>
<evidence type="ECO:0000313" key="3">
    <source>
        <dbReference type="Proteomes" id="UP001196601"/>
    </source>
</evidence>
<dbReference type="InterPro" id="IPR028098">
    <property type="entry name" value="Glyco_trans_4-like_N"/>
</dbReference>
<dbReference type="RefSeq" id="WP_213638292.1">
    <property type="nucleotide sequence ID" value="NZ_JADPMV010000001.1"/>
</dbReference>
<accession>A0ABS5PX98</accession>
<sequence>MNILLVSQYFWPESFIINDLVRVLISQGHRVHILTGKPNYPEGEIFQGYLKHGCIDEIFESGALVSRVPLRPRGNGGAKNLLLNYLSFVLNGLVFFPRAVQGRSFDVVFVFAPSPVTSAIPAIYLKWRLGSHLAIWIQDLWPESLSATGFIRNRMALRLVGWLVRGIYACTDTLLVQSRAFRAPVARYAREDKIVYYPNSHQDSPLQPATSTQVPAELLAQLEQNFCLVFAGNLGTAQSVETLVQAAERLRHLPDCKLVLVGSGSMVGWVEEQKALRGLDNLILAGRFPPSEMPQFFSRAAGLLVTLKREEIFAYTIPSKVQAYLAAGRPVIAALDGEGARVIEEAGAGLSCAAEDSVGLAHCIERLFHMSPEAREKLGQSGREYFLANFEMARQSQRLVEILENRINEGRGMSK</sequence>
<evidence type="ECO:0000259" key="1">
    <source>
        <dbReference type="Pfam" id="PF13579"/>
    </source>
</evidence>
<comment type="caution">
    <text evidence="2">The sequence shown here is derived from an EMBL/GenBank/DDBJ whole genome shotgun (WGS) entry which is preliminary data.</text>
</comment>
<protein>
    <submittedName>
        <fullName evidence="2">Glycosyltransferase family 4 protein</fullName>
    </submittedName>
</protein>
<dbReference type="PANTHER" id="PTHR12526:SF622">
    <property type="entry name" value="GLYCOSYLTRANSFERASE (GROUP I)"/>
    <property type="match status" value="1"/>
</dbReference>
<dbReference type="PANTHER" id="PTHR12526">
    <property type="entry name" value="GLYCOSYLTRANSFERASE"/>
    <property type="match status" value="1"/>
</dbReference>
<dbReference type="EMBL" id="JADPMV010000001">
    <property type="protein sequence ID" value="MBS7660934.1"/>
    <property type="molecule type" value="Genomic_DNA"/>
</dbReference>
<evidence type="ECO:0000313" key="2">
    <source>
        <dbReference type="EMBL" id="MBS7660934.1"/>
    </source>
</evidence>
<dbReference type="Proteomes" id="UP001196601">
    <property type="component" value="Unassembled WGS sequence"/>
</dbReference>
<feature type="domain" description="Glycosyltransferase subfamily 4-like N-terminal" evidence="1">
    <location>
        <begin position="17"/>
        <end position="199"/>
    </location>
</feature>
<keyword evidence="3" id="KW-1185">Reference proteome</keyword>
<dbReference type="Pfam" id="PF13579">
    <property type="entry name" value="Glyco_trans_4_4"/>
    <property type="match status" value="1"/>
</dbReference>
<dbReference type="Pfam" id="PF13692">
    <property type="entry name" value="Glyco_trans_1_4"/>
    <property type="match status" value="1"/>
</dbReference>
<reference evidence="2 3" key="1">
    <citation type="journal article" date="2021" name="Syst. Appl. Microbiol.">
        <title>Pseudomonas lalucatii sp. nov. isolated from Vallgornera, a karstic cave in Mallorca, Western Mediterranean.</title>
        <authorList>
            <person name="Busquets A."/>
            <person name="Mulet M."/>
            <person name="Gomila M."/>
            <person name="Garcia-Valdes E."/>
        </authorList>
    </citation>
    <scope>NUCLEOTIDE SEQUENCE [LARGE SCALE GENOMIC DNA]</scope>
    <source>
        <strain evidence="2 3">R1b54</strain>
    </source>
</reference>
<name>A0ABS5PX98_9PSED</name>
<gene>
    <name evidence="2" type="ORF">I0D00_03075</name>
</gene>
<dbReference type="SUPFAM" id="SSF53756">
    <property type="entry name" value="UDP-Glycosyltransferase/glycogen phosphorylase"/>
    <property type="match status" value="1"/>
</dbReference>
<proteinExistence type="predicted"/>